<keyword evidence="3" id="KW-1185">Reference proteome</keyword>
<dbReference type="Proteomes" id="UP000619486">
    <property type="component" value="Unassembled WGS sequence"/>
</dbReference>
<gene>
    <name evidence="2" type="ORF">GCM10014713_25450</name>
</gene>
<evidence type="ECO:0000313" key="2">
    <source>
        <dbReference type="EMBL" id="GGT30959.1"/>
    </source>
</evidence>
<organism evidence="2 3">
    <name type="scientific">Streptomyces purpureus</name>
    <dbReference type="NCBI Taxonomy" id="1951"/>
    <lineage>
        <taxon>Bacteria</taxon>
        <taxon>Bacillati</taxon>
        <taxon>Actinomycetota</taxon>
        <taxon>Actinomycetes</taxon>
        <taxon>Kitasatosporales</taxon>
        <taxon>Streptomycetaceae</taxon>
        <taxon>Streptomyces</taxon>
    </lineage>
</organism>
<keyword evidence="1" id="KW-1133">Transmembrane helix</keyword>
<accession>A0A918H2J6</accession>
<dbReference type="RefSeq" id="WP_019888515.1">
    <property type="nucleotide sequence ID" value="NZ_BMQQ01000008.1"/>
</dbReference>
<dbReference type="AlphaFoldDB" id="A0A918H2J6"/>
<sequence>MKNELIAIIGWVLGVQGGLGAGGRIFGDGPWGLLHKWWDIPTPGYIALAVLGIALALYGETTKKRAAKA</sequence>
<keyword evidence="1" id="KW-0472">Membrane</keyword>
<dbReference type="EMBL" id="BMQQ01000008">
    <property type="protein sequence ID" value="GGT30959.1"/>
    <property type="molecule type" value="Genomic_DNA"/>
</dbReference>
<evidence type="ECO:0000313" key="3">
    <source>
        <dbReference type="Proteomes" id="UP000619486"/>
    </source>
</evidence>
<proteinExistence type="predicted"/>
<name>A0A918H2J6_9ACTN</name>
<evidence type="ECO:0000256" key="1">
    <source>
        <dbReference type="SAM" id="Phobius"/>
    </source>
</evidence>
<comment type="caution">
    <text evidence="2">The sequence shown here is derived from an EMBL/GenBank/DDBJ whole genome shotgun (WGS) entry which is preliminary data.</text>
</comment>
<reference evidence="2" key="1">
    <citation type="journal article" date="2014" name="Int. J. Syst. Evol. Microbiol.">
        <title>Complete genome sequence of Corynebacterium casei LMG S-19264T (=DSM 44701T), isolated from a smear-ripened cheese.</title>
        <authorList>
            <consortium name="US DOE Joint Genome Institute (JGI-PGF)"/>
            <person name="Walter F."/>
            <person name="Albersmeier A."/>
            <person name="Kalinowski J."/>
            <person name="Ruckert C."/>
        </authorList>
    </citation>
    <scope>NUCLEOTIDE SEQUENCE</scope>
    <source>
        <strain evidence="2">JCM 3172</strain>
    </source>
</reference>
<keyword evidence="1" id="KW-0812">Transmembrane</keyword>
<reference evidence="2" key="2">
    <citation type="submission" date="2020-09" db="EMBL/GenBank/DDBJ databases">
        <authorList>
            <person name="Sun Q."/>
            <person name="Ohkuma M."/>
        </authorList>
    </citation>
    <scope>NUCLEOTIDE SEQUENCE</scope>
    <source>
        <strain evidence="2">JCM 3172</strain>
    </source>
</reference>
<feature type="transmembrane region" description="Helical" evidence="1">
    <location>
        <begin position="44"/>
        <end position="61"/>
    </location>
</feature>
<protein>
    <submittedName>
        <fullName evidence="2">Uncharacterized protein</fullName>
    </submittedName>
</protein>